<dbReference type="PANTHER" id="PTHR30250">
    <property type="entry name" value="PST FAMILY PREDICTED COLANIC ACID TRANSPORTER"/>
    <property type="match status" value="1"/>
</dbReference>
<evidence type="ECO:0000256" key="1">
    <source>
        <dbReference type="ARBA" id="ARBA00004651"/>
    </source>
</evidence>
<comment type="subcellular location">
    <subcellularLocation>
        <location evidence="1">Cell membrane</location>
        <topology evidence="1">Multi-pass membrane protein</topology>
    </subcellularLocation>
</comment>
<gene>
    <name evidence="7" type="ORF">ACFO3G_01530</name>
</gene>
<keyword evidence="3 6" id="KW-0812">Transmembrane</keyword>
<dbReference type="Proteomes" id="UP001596020">
    <property type="component" value="Unassembled WGS sequence"/>
</dbReference>
<feature type="transmembrane region" description="Helical" evidence="6">
    <location>
        <begin position="43"/>
        <end position="61"/>
    </location>
</feature>
<feature type="transmembrane region" description="Helical" evidence="6">
    <location>
        <begin position="115"/>
        <end position="137"/>
    </location>
</feature>
<comment type="caution">
    <text evidence="7">The sequence shown here is derived from an EMBL/GenBank/DDBJ whole genome shotgun (WGS) entry which is preliminary data.</text>
</comment>
<evidence type="ECO:0000256" key="5">
    <source>
        <dbReference type="ARBA" id="ARBA00023136"/>
    </source>
</evidence>
<feature type="transmembrane region" description="Helical" evidence="6">
    <location>
        <begin position="157"/>
        <end position="185"/>
    </location>
</feature>
<evidence type="ECO:0000256" key="6">
    <source>
        <dbReference type="SAM" id="Phobius"/>
    </source>
</evidence>
<dbReference type="InterPro" id="IPR050833">
    <property type="entry name" value="Poly_Biosynth_Transport"/>
</dbReference>
<keyword evidence="8" id="KW-1185">Reference proteome</keyword>
<accession>A0ABV9K579</accession>
<evidence type="ECO:0000313" key="7">
    <source>
        <dbReference type="EMBL" id="MFC4665305.1"/>
    </source>
</evidence>
<evidence type="ECO:0000313" key="8">
    <source>
        <dbReference type="Proteomes" id="UP001596020"/>
    </source>
</evidence>
<feature type="transmembrane region" description="Helical" evidence="6">
    <location>
        <begin position="321"/>
        <end position="341"/>
    </location>
</feature>
<feature type="transmembrane region" description="Helical" evidence="6">
    <location>
        <begin position="388"/>
        <end position="408"/>
    </location>
</feature>
<dbReference type="Pfam" id="PF13440">
    <property type="entry name" value="Polysacc_synt_3"/>
    <property type="match status" value="1"/>
</dbReference>
<feature type="transmembrane region" description="Helical" evidence="6">
    <location>
        <begin position="81"/>
        <end position="103"/>
    </location>
</feature>
<protein>
    <submittedName>
        <fullName evidence="7">Lipopolysaccharide biosynthesis protein</fullName>
    </submittedName>
</protein>
<reference evidence="8" key="1">
    <citation type="journal article" date="2019" name="Int. J. Syst. Evol. Microbiol.">
        <title>The Global Catalogue of Microorganisms (GCM) 10K type strain sequencing project: providing services to taxonomists for standard genome sequencing and annotation.</title>
        <authorList>
            <consortium name="The Broad Institute Genomics Platform"/>
            <consortium name="The Broad Institute Genome Sequencing Center for Infectious Disease"/>
            <person name="Wu L."/>
            <person name="Ma J."/>
        </authorList>
    </citation>
    <scope>NUCLEOTIDE SEQUENCE [LARGE SCALE GENOMIC DNA]</scope>
    <source>
        <strain evidence="8">CGMCC 4.7357</strain>
    </source>
</reference>
<evidence type="ECO:0000256" key="3">
    <source>
        <dbReference type="ARBA" id="ARBA00022692"/>
    </source>
</evidence>
<proteinExistence type="predicted"/>
<name>A0ABV9K579_9PORP</name>
<dbReference type="RefSeq" id="WP_380077314.1">
    <property type="nucleotide sequence ID" value="NZ_JBHSGO010000032.1"/>
</dbReference>
<feature type="transmembrane region" description="Helical" evidence="6">
    <location>
        <begin position="361"/>
        <end position="382"/>
    </location>
</feature>
<evidence type="ECO:0000256" key="2">
    <source>
        <dbReference type="ARBA" id="ARBA00022475"/>
    </source>
</evidence>
<feature type="transmembrane region" description="Helical" evidence="6">
    <location>
        <begin position="13"/>
        <end position="31"/>
    </location>
</feature>
<dbReference type="EMBL" id="JBHSGO010000032">
    <property type="protein sequence ID" value="MFC4665305.1"/>
    <property type="molecule type" value="Genomic_DNA"/>
</dbReference>
<keyword evidence="5 6" id="KW-0472">Membrane</keyword>
<evidence type="ECO:0000256" key="4">
    <source>
        <dbReference type="ARBA" id="ARBA00022989"/>
    </source>
</evidence>
<feature type="transmembrane region" description="Helical" evidence="6">
    <location>
        <begin position="291"/>
        <end position="309"/>
    </location>
</feature>
<keyword evidence="2" id="KW-1003">Cell membrane</keyword>
<sequence>MEDKSLIKDAGKMVGSGVFVQVVAFLLIILLGRLYNEEQMGTLGLFLAWAGLLSITSGGRYEHAIVVSNNEDDASTLFSLSILINGGCFVILLPICLGINFLLPSTHYSRMQGYILLLPLFVLLQGIVNSLCMLRLYQKHYNKLSLSQALQGLSNNLLKVLLGLRMATVASLIGASFMALILGGIPLLRFQSNRRALTLDKGRLKQAATRYANFPRYGILQALIDNLLGSLFILMLPLSYSIKEVGILTMAITLARRPLQIIGDNLSRVYYQRLSEKCNQRQELLPMIKKFAIRWICLSIPVFGILALFMEKLVVAFVGPLWGKTGFVIVAMLPMLIPNFLNMIFNIIPDVLGKQKINMNIQIGMIIFESIIIGLGLWLMSFDEIIPFYYLFVCIEQSVFFIILIRLAREHDTTIRQHHIS</sequence>
<organism evidence="7 8">
    <name type="scientific">Falsiporphyromonas endometrii</name>
    <dbReference type="NCBI Taxonomy" id="1387297"/>
    <lineage>
        <taxon>Bacteria</taxon>
        <taxon>Pseudomonadati</taxon>
        <taxon>Bacteroidota</taxon>
        <taxon>Bacteroidia</taxon>
        <taxon>Bacteroidales</taxon>
        <taxon>Porphyromonadaceae</taxon>
        <taxon>Falsiporphyromonas</taxon>
    </lineage>
</organism>
<dbReference type="PANTHER" id="PTHR30250:SF28">
    <property type="entry name" value="POLYSACCHARIDE BIOSYNTHESIS PROTEIN"/>
    <property type="match status" value="1"/>
</dbReference>
<keyword evidence="4 6" id="KW-1133">Transmembrane helix</keyword>